<evidence type="ECO:0000256" key="2">
    <source>
        <dbReference type="SAM" id="Phobius"/>
    </source>
</evidence>
<feature type="compositionally biased region" description="Basic and acidic residues" evidence="1">
    <location>
        <begin position="207"/>
        <end position="228"/>
    </location>
</feature>
<dbReference type="AlphaFoldDB" id="A0A6B0V4N1"/>
<keyword evidence="2" id="KW-0472">Membrane</keyword>
<evidence type="ECO:0000256" key="1">
    <source>
        <dbReference type="SAM" id="MobiDB-lite"/>
    </source>
</evidence>
<reference evidence="3" key="1">
    <citation type="submission" date="2019-12" db="EMBL/GenBank/DDBJ databases">
        <title>An insight into the sialome of adult female Ixodes ricinus ticks feeding for 6 days.</title>
        <authorList>
            <person name="Perner J."/>
            <person name="Ribeiro J.M.C."/>
        </authorList>
    </citation>
    <scope>NUCLEOTIDE SEQUENCE</scope>
    <source>
        <strain evidence="3">Semi-engorged</strain>
        <tissue evidence="3">Salivary glands</tissue>
    </source>
</reference>
<proteinExistence type="predicted"/>
<accession>A0A6B0V4N1</accession>
<dbReference type="EMBL" id="GIFC01014682">
    <property type="protein sequence ID" value="MXU96765.1"/>
    <property type="molecule type" value="Transcribed_RNA"/>
</dbReference>
<keyword evidence="2" id="KW-1133">Transmembrane helix</keyword>
<feature type="transmembrane region" description="Helical" evidence="2">
    <location>
        <begin position="20"/>
        <end position="39"/>
    </location>
</feature>
<protein>
    <submittedName>
        <fullName evidence="3">Uncharacterized protein</fullName>
    </submittedName>
</protein>
<organism evidence="3">
    <name type="scientific">Ixodes ricinus</name>
    <name type="common">Common tick</name>
    <name type="synonym">Acarus ricinus</name>
    <dbReference type="NCBI Taxonomy" id="34613"/>
    <lineage>
        <taxon>Eukaryota</taxon>
        <taxon>Metazoa</taxon>
        <taxon>Ecdysozoa</taxon>
        <taxon>Arthropoda</taxon>
        <taxon>Chelicerata</taxon>
        <taxon>Arachnida</taxon>
        <taxon>Acari</taxon>
        <taxon>Parasitiformes</taxon>
        <taxon>Ixodida</taxon>
        <taxon>Ixodoidea</taxon>
        <taxon>Ixodidae</taxon>
        <taxon>Ixodinae</taxon>
        <taxon>Ixodes</taxon>
    </lineage>
</organism>
<feature type="transmembrane region" description="Helical" evidence="2">
    <location>
        <begin position="143"/>
        <end position="165"/>
    </location>
</feature>
<evidence type="ECO:0000313" key="3">
    <source>
        <dbReference type="EMBL" id="MXU96765.1"/>
    </source>
</evidence>
<name>A0A6B0V4N1_IXORI</name>
<sequence>MIGFAGESKSTKTTRAETMNLLTLLLCLYQIVALAAAGLSMKWSMDRVLSTSRSGVSIPVCALQLDIVSVHGVSSSLSRCGDVRLPGRLKESQHGVRPVGQLGGLRDDQLGQVLQLHGVAIADVDDGLLCPEDAFLRVARSHFGLRLTATAAAAAVLGALIGLGVQPVHKTLDHCEFSLQPKTHKLEVKQILGELVVVEGFASTRPSSEEKHEENPNHSETSHVRDAD</sequence>
<keyword evidence="2" id="KW-0812">Transmembrane</keyword>
<feature type="region of interest" description="Disordered" evidence="1">
    <location>
        <begin position="203"/>
        <end position="228"/>
    </location>
</feature>